<comment type="caution">
    <text evidence="1">The sequence shown here is derived from an EMBL/GenBank/DDBJ whole genome shotgun (WGS) entry which is preliminary data.</text>
</comment>
<dbReference type="InterPro" id="IPR029058">
    <property type="entry name" value="AB_hydrolase_fold"/>
</dbReference>
<name>A0A2W5UA91_CERSP</name>
<protein>
    <recommendedName>
        <fullName evidence="3">Alpha/beta hydrolase</fullName>
    </recommendedName>
</protein>
<reference evidence="1 2" key="1">
    <citation type="submission" date="2017-08" db="EMBL/GenBank/DDBJ databases">
        <title>Infants hospitalized years apart are colonized by the same room-sourced microbial strains.</title>
        <authorList>
            <person name="Brooks B."/>
            <person name="Olm M.R."/>
            <person name="Firek B.A."/>
            <person name="Baker R."/>
            <person name="Thomas B.C."/>
            <person name="Morowitz M.J."/>
            <person name="Banfield J.F."/>
        </authorList>
    </citation>
    <scope>NUCLEOTIDE SEQUENCE [LARGE SCALE GENOMIC DNA]</scope>
    <source>
        <strain evidence="1">S2_003_000_R2_11</strain>
    </source>
</reference>
<organism evidence="1 2">
    <name type="scientific">Cereibacter sphaeroides</name>
    <name type="common">Rhodobacter sphaeroides</name>
    <dbReference type="NCBI Taxonomy" id="1063"/>
    <lineage>
        <taxon>Bacteria</taxon>
        <taxon>Pseudomonadati</taxon>
        <taxon>Pseudomonadota</taxon>
        <taxon>Alphaproteobacteria</taxon>
        <taxon>Rhodobacterales</taxon>
        <taxon>Paracoccaceae</taxon>
        <taxon>Cereibacter</taxon>
    </lineage>
</organism>
<gene>
    <name evidence="1" type="ORF">DI533_06735</name>
</gene>
<dbReference type="Pfam" id="PF05990">
    <property type="entry name" value="DUF900"/>
    <property type="match status" value="1"/>
</dbReference>
<evidence type="ECO:0000313" key="2">
    <source>
        <dbReference type="Proteomes" id="UP000248975"/>
    </source>
</evidence>
<dbReference type="AlphaFoldDB" id="A0A2W5UA91"/>
<evidence type="ECO:0008006" key="3">
    <source>
        <dbReference type="Google" id="ProtNLM"/>
    </source>
</evidence>
<accession>A0A2W5UA91</accession>
<dbReference type="Proteomes" id="UP000248975">
    <property type="component" value="Unassembled WGS sequence"/>
</dbReference>
<dbReference type="SUPFAM" id="SSF53474">
    <property type="entry name" value="alpha/beta-Hydrolases"/>
    <property type="match status" value="1"/>
</dbReference>
<dbReference type="Gene3D" id="3.40.50.1820">
    <property type="entry name" value="alpha/beta hydrolase"/>
    <property type="match status" value="1"/>
</dbReference>
<dbReference type="EMBL" id="QFQS01000001">
    <property type="protein sequence ID" value="PZR00274.1"/>
    <property type="molecule type" value="Genomic_DNA"/>
</dbReference>
<evidence type="ECO:0000313" key="1">
    <source>
        <dbReference type="EMBL" id="PZR00274.1"/>
    </source>
</evidence>
<sequence length="304" mass="32855">MPLVQVTAEGPKASFDHEALRAALADLPCGAPVVVMIHGFRFAPGVGRHCPHTHILSLTPNRADPTAISWPRHLRLGGRNAGLALAFGWWARGTIWHAHREAAEAGLALASLVATVREIDPSRSVDILAHSLGARVVLSALPLVEAGAFGRIILMAAAEFRAQAEAAIDSPAGLRAEVVNITTRENDMFDLCIETLISAGAECCVGHGLSKPRANWLDLQIDRPETVSALAGLGFRLAPRRNRVCHWSPYMRPGVFHLYRAILNREISPALLRAHLPAGQEARWARLWPALPAFPRLPLPGNPA</sequence>
<dbReference type="InterPro" id="IPR010297">
    <property type="entry name" value="DUF900_hydrolase"/>
</dbReference>
<proteinExistence type="predicted"/>